<dbReference type="Gene3D" id="2.40.50.40">
    <property type="match status" value="2"/>
</dbReference>
<evidence type="ECO:0000256" key="6">
    <source>
        <dbReference type="ARBA" id="ARBA00022801"/>
    </source>
</evidence>
<keyword evidence="4" id="KW-0677">Repeat</keyword>
<dbReference type="Gene3D" id="1.10.10.60">
    <property type="entry name" value="Homeodomain-like"/>
    <property type="match status" value="1"/>
</dbReference>
<feature type="domain" description="Chromo" evidence="13">
    <location>
        <begin position="250"/>
        <end position="324"/>
    </location>
</feature>
<reference evidence="16" key="1">
    <citation type="submission" date="2021-12" db="EMBL/GenBank/DDBJ databases">
        <title>Convergent genome expansion in fungi linked to evolution of root-endophyte symbiosis.</title>
        <authorList>
            <consortium name="DOE Joint Genome Institute"/>
            <person name="Ke Y.-H."/>
            <person name="Bonito G."/>
            <person name="Liao H.-L."/>
            <person name="Looney B."/>
            <person name="Rojas-Flechas A."/>
            <person name="Nash J."/>
            <person name="Hameed K."/>
            <person name="Schadt C."/>
            <person name="Martin F."/>
            <person name="Crous P.W."/>
            <person name="Miettinen O."/>
            <person name="Magnuson J.K."/>
            <person name="Labbe J."/>
            <person name="Jacobson D."/>
            <person name="Doktycz M.J."/>
            <person name="Veneault-Fourrey C."/>
            <person name="Kuo A."/>
            <person name="Mondo S."/>
            <person name="Calhoun S."/>
            <person name="Riley R."/>
            <person name="Ohm R."/>
            <person name="LaButti K."/>
            <person name="Andreopoulos B."/>
            <person name="Pangilinan J."/>
            <person name="Nolan M."/>
            <person name="Tritt A."/>
            <person name="Clum A."/>
            <person name="Lipzen A."/>
            <person name="Daum C."/>
            <person name="Barry K."/>
            <person name="Grigoriev I.V."/>
            <person name="Vilgalys R."/>
        </authorList>
    </citation>
    <scope>NUCLEOTIDE SEQUENCE</scope>
    <source>
        <strain evidence="16">PMI_201</strain>
    </source>
</reference>
<dbReference type="PROSITE" id="PS00598">
    <property type="entry name" value="CHROMO_1"/>
    <property type="match status" value="1"/>
</dbReference>
<evidence type="ECO:0000259" key="14">
    <source>
        <dbReference type="PROSITE" id="PS51192"/>
    </source>
</evidence>
<dbReference type="CDD" id="cd18793">
    <property type="entry name" value="SF2_C_SNF"/>
    <property type="match status" value="1"/>
</dbReference>
<dbReference type="InterPro" id="IPR001650">
    <property type="entry name" value="Helicase_C-like"/>
</dbReference>
<dbReference type="InterPro" id="IPR049730">
    <property type="entry name" value="SNF2/RAD54-like_C"/>
</dbReference>
<accession>A0AAD4KPN0</accession>
<dbReference type="GO" id="GO:0003682">
    <property type="term" value="F:chromatin binding"/>
    <property type="evidence" value="ECO:0007669"/>
    <property type="project" value="TreeGrafter"/>
</dbReference>
<evidence type="ECO:0000256" key="1">
    <source>
        <dbReference type="ARBA" id="ARBA00004123"/>
    </source>
</evidence>
<dbReference type="SMART" id="SM00487">
    <property type="entry name" value="DEXDc"/>
    <property type="match status" value="1"/>
</dbReference>
<keyword evidence="9" id="KW-0238">DNA-binding</keyword>
<keyword evidence="17" id="KW-1185">Reference proteome</keyword>
<evidence type="ECO:0000256" key="10">
    <source>
        <dbReference type="ARBA" id="ARBA00023163"/>
    </source>
</evidence>
<dbReference type="InterPro" id="IPR016197">
    <property type="entry name" value="Chromo-like_dom_sf"/>
</dbReference>
<proteinExistence type="inferred from homology"/>
<dbReference type="Gene3D" id="3.40.50.10810">
    <property type="entry name" value="Tandem AAA-ATPase domain"/>
    <property type="match status" value="1"/>
</dbReference>
<name>A0AAD4KPN0_9EURO</name>
<dbReference type="Gene3D" id="6.10.140.1440">
    <property type="match status" value="1"/>
</dbReference>
<dbReference type="InterPro" id="IPR000330">
    <property type="entry name" value="SNF2_N"/>
</dbReference>
<dbReference type="GeneID" id="70242068"/>
<dbReference type="Gene3D" id="3.40.50.300">
    <property type="entry name" value="P-loop containing nucleotide triphosphate hydrolases"/>
    <property type="match status" value="1"/>
</dbReference>
<protein>
    <submittedName>
        <fullName evidence="16">Chromodomain helicase</fullName>
    </submittedName>
</protein>
<dbReference type="PROSITE" id="PS50013">
    <property type="entry name" value="CHROMO_2"/>
    <property type="match status" value="2"/>
</dbReference>
<evidence type="ECO:0000256" key="8">
    <source>
        <dbReference type="ARBA" id="ARBA00023015"/>
    </source>
</evidence>
<evidence type="ECO:0000256" key="2">
    <source>
        <dbReference type="ARBA" id="ARBA00007025"/>
    </source>
</evidence>
<dbReference type="GO" id="GO:0005524">
    <property type="term" value="F:ATP binding"/>
    <property type="evidence" value="ECO:0007669"/>
    <property type="project" value="UniProtKB-KW"/>
</dbReference>
<comment type="caution">
    <text evidence="16">The sequence shown here is derived from an EMBL/GenBank/DDBJ whole genome shotgun (WGS) entry which is preliminary data.</text>
</comment>
<dbReference type="InterPro" id="IPR023779">
    <property type="entry name" value="Chromodomain_CS"/>
</dbReference>
<evidence type="ECO:0000259" key="15">
    <source>
        <dbReference type="PROSITE" id="PS51194"/>
    </source>
</evidence>
<dbReference type="InterPro" id="IPR023780">
    <property type="entry name" value="Chromo_domain"/>
</dbReference>
<keyword evidence="16" id="KW-0347">Helicase</keyword>
<dbReference type="PANTHER" id="PTHR45623">
    <property type="entry name" value="CHROMODOMAIN-HELICASE-DNA-BINDING PROTEIN 3-RELATED-RELATED"/>
    <property type="match status" value="1"/>
</dbReference>
<dbReference type="PANTHER" id="PTHR45623:SF14">
    <property type="entry name" value="CHROMODOMAIN-HELICASE-DNA-BINDING PROTEIN 1"/>
    <property type="match status" value="1"/>
</dbReference>
<dbReference type="InterPro" id="IPR025260">
    <property type="entry name" value="CHD1-like_C"/>
</dbReference>
<dbReference type="GO" id="GO:0042393">
    <property type="term" value="F:histone binding"/>
    <property type="evidence" value="ECO:0007669"/>
    <property type="project" value="TreeGrafter"/>
</dbReference>
<feature type="compositionally biased region" description="Basic and acidic residues" evidence="12">
    <location>
        <begin position="1356"/>
        <end position="1380"/>
    </location>
</feature>
<evidence type="ECO:0000256" key="9">
    <source>
        <dbReference type="ARBA" id="ARBA00023125"/>
    </source>
</evidence>
<feature type="domain" description="Helicase C-terminal" evidence="15">
    <location>
        <begin position="752"/>
        <end position="902"/>
    </location>
</feature>
<keyword evidence="6" id="KW-0378">Hydrolase</keyword>
<dbReference type="PROSITE" id="PS51194">
    <property type="entry name" value="HELICASE_CTER"/>
    <property type="match status" value="1"/>
</dbReference>
<dbReference type="Pfam" id="PF13907">
    <property type="entry name" value="CHD1-like_C"/>
    <property type="match status" value="1"/>
</dbReference>
<feature type="compositionally biased region" description="Low complexity" evidence="12">
    <location>
        <begin position="169"/>
        <end position="179"/>
    </location>
</feature>
<keyword evidence="8" id="KW-0805">Transcription regulation</keyword>
<dbReference type="SUPFAM" id="SSF54160">
    <property type="entry name" value="Chromo domain-like"/>
    <property type="match status" value="2"/>
</dbReference>
<evidence type="ECO:0000256" key="11">
    <source>
        <dbReference type="ARBA" id="ARBA00023242"/>
    </source>
</evidence>
<dbReference type="GO" id="GO:0034728">
    <property type="term" value="P:nucleosome organization"/>
    <property type="evidence" value="ECO:0007669"/>
    <property type="project" value="TreeGrafter"/>
</dbReference>
<feature type="region of interest" description="Disordered" evidence="12">
    <location>
        <begin position="1285"/>
        <end position="1391"/>
    </location>
</feature>
<dbReference type="RefSeq" id="XP_046069059.1">
    <property type="nucleotide sequence ID" value="XM_046211781.1"/>
</dbReference>
<dbReference type="InterPro" id="IPR027417">
    <property type="entry name" value="P-loop_NTPase"/>
</dbReference>
<evidence type="ECO:0000256" key="5">
    <source>
        <dbReference type="ARBA" id="ARBA00022741"/>
    </source>
</evidence>
<feature type="compositionally biased region" description="Polar residues" evidence="12">
    <location>
        <begin position="83"/>
        <end position="92"/>
    </location>
</feature>
<feature type="region of interest" description="Disordered" evidence="12">
    <location>
        <begin position="1"/>
        <end position="210"/>
    </location>
</feature>
<organism evidence="16 17">
    <name type="scientific">Talaromyces proteolyticus</name>
    <dbReference type="NCBI Taxonomy" id="1131652"/>
    <lineage>
        <taxon>Eukaryota</taxon>
        <taxon>Fungi</taxon>
        <taxon>Dikarya</taxon>
        <taxon>Ascomycota</taxon>
        <taxon>Pezizomycotina</taxon>
        <taxon>Eurotiomycetes</taxon>
        <taxon>Eurotiomycetidae</taxon>
        <taxon>Eurotiales</taxon>
        <taxon>Trichocomaceae</taxon>
        <taxon>Talaromyces</taxon>
        <taxon>Talaromyces sect. Bacilispori</taxon>
    </lineage>
</organism>
<dbReference type="GO" id="GO:0140658">
    <property type="term" value="F:ATP-dependent chromatin remodeler activity"/>
    <property type="evidence" value="ECO:0007669"/>
    <property type="project" value="TreeGrafter"/>
</dbReference>
<dbReference type="GO" id="GO:0003677">
    <property type="term" value="F:DNA binding"/>
    <property type="evidence" value="ECO:0007669"/>
    <property type="project" value="UniProtKB-KW"/>
</dbReference>
<dbReference type="InterPro" id="IPR014001">
    <property type="entry name" value="Helicase_ATP-bd"/>
</dbReference>
<keyword evidence="10" id="KW-0804">Transcription</keyword>
<evidence type="ECO:0000313" key="17">
    <source>
        <dbReference type="Proteomes" id="UP001201262"/>
    </source>
</evidence>
<evidence type="ECO:0000256" key="3">
    <source>
        <dbReference type="ARBA" id="ARBA00011353"/>
    </source>
</evidence>
<dbReference type="Proteomes" id="UP001201262">
    <property type="component" value="Unassembled WGS sequence"/>
</dbReference>
<dbReference type="InterPro" id="IPR038718">
    <property type="entry name" value="SNF2-like_sf"/>
</dbReference>
<evidence type="ECO:0000256" key="4">
    <source>
        <dbReference type="ARBA" id="ARBA00022737"/>
    </source>
</evidence>
<dbReference type="SUPFAM" id="SSF52540">
    <property type="entry name" value="P-loop containing nucleoside triphosphate hydrolases"/>
    <property type="match status" value="2"/>
</dbReference>
<dbReference type="EMBL" id="JAJTJA010000010">
    <property type="protein sequence ID" value="KAH8693186.1"/>
    <property type="molecule type" value="Genomic_DNA"/>
</dbReference>
<dbReference type="CDD" id="cd18659">
    <property type="entry name" value="CD2_tandem"/>
    <property type="match status" value="1"/>
</dbReference>
<evidence type="ECO:0000256" key="12">
    <source>
        <dbReference type="SAM" id="MobiDB-lite"/>
    </source>
</evidence>
<dbReference type="GO" id="GO:0005634">
    <property type="term" value="C:nucleus"/>
    <property type="evidence" value="ECO:0007669"/>
    <property type="project" value="UniProtKB-SubCell"/>
</dbReference>
<evidence type="ECO:0000259" key="13">
    <source>
        <dbReference type="PROSITE" id="PS50013"/>
    </source>
</evidence>
<comment type="subcellular location">
    <subcellularLocation>
        <location evidence="1">Nucleus</location>
    </subcellularLocation>
</comment>
<dbReference type="GO" id="GO:0004386">
    <property type="term" value="F:helicase activity"/>
    <property type="evidence" value="ECO:0007669"/>
    <property type="project" value="UniProtKB-KW"/>
</dbReference>
<dbReference type="GO" id="GO:0000785">
    <property type="term" value="C:chromatin"/>
    <property type="evidence" value="ECO:0007669"/>
    <property type="project" value="TreeGrafter"/>
</dbReference>
<gene>
    <name evidence="16" type="ORF">BGW36DRAFT_302413</name>
</gene>
<evidence type="ECO:0000313" key="16">
    <source>
        <dbReference type="EMBL" id="KAH8693186.1"/>
    </source>
</evidence>
<dbReference type="GO" id="GO:0016887">
    <property type="term" value="F:ATP hydrolysis activity"/>
    <property type="evidence" value="ECO:0007669"/>
    <property type="project" value="TreeGrafter"/>
</dbReference>
<dbReference type="SMART" id="SM01176">
    <property type="entry name" value="DUF4208"/>
    <property type="match status" value="1"/>
</dbReference>
<feature type="compositionally biased region" description="Polar residues" evidence="12">
    <location>
        <begin position="1305"/>
        <end position="1321"/>
    </location>
</feature>
<dbReference type="Pfam" id="PF00271">
    <property type="entry name" value="Helicase_C"/>
    <property type="match status" value="1"/>
</dbReference>
<evidence type="ECO:0000256" key="7">
    <source>
        <dbReference type="ARBA" id="ARBA00022840"/>
    </source>
</evidence>
<dbReference type="Pfam" id="PF23588">
    <property type="entry name" value="HTH_CHD1_Hrp3"/>
    <property type="match status" value="1"/>
</dbReference>
<keyword evidence="5" id="KW-0547">Nucleotide-binding</keyword>
<dbReference type="InterPro" id="IPR000953">
    <property type="entry name" value="Chromo/chromo_shadow_dom"/>
</dbReference>
<dbReference type="Pfam" id="PF00385">
    <property type="entry name" value="Chromo"/>
    <property type="match status" value="1"/>
</dbReference>
<dbReference type="InterPro" id="IPR056302">
    <property type="entry name" value="CHD1-2/Hrp3_HTH"/>
</dbReference>
<dbReference type="SMART" id="SM00490">
    <property type="entry name" value="HELICc"/>
    <property type="match status" value="1"/>
</dbReference>
<feature type="compositionally biased region" description="Polar residues" evidence="12">
    <location>
        <begin position="198"/>
        <end position="210"/>
    </location>
</feature>
<comment type="similarity">
    <text evidence="2">Belongs to the SNF2/RAD54 helicase family.</text>
</comment>
<dbReference type="Pfam" id="PF00176">
    <property type="entry name" value="SNF2-rel_dom"/>
    <property type="match status" value="1"/>
</dbReference>
<sequence length="1492" mass="170459">MVYPASVEPSSGTHSLEPLANGYEHTSSSEPASDQEDVAPTDAASETSESFDISVRNGAGAGESTHGAPLTIGHTTYDDSDLESNNQNHHTLSSSPSSSQETKRKSSNVDEVQFMRQNPELYGLRRSGRSRTERRQTLAESDDDDEPRAPISKRRRLINSEQTSKRPSRSVTRSSLSDSNSDEYDASYSRSDRRRHAQSSTRPSTEVRFSSRNATKVANYNEDSDDNVFEDDVADWIYDDTTSAQQSNGPAIDSILDHRLKDGVDPNISEFDVRIGDCIYYIKWQNQSHYHATWETSDKLREFSGFRRLENYFKNKAKTDLYMNNDPAVAPEEKEKWNLDREREIESLEEYRKVDRIIGHREGFDGDEYYVKWRRLNYDTCTWESDVLIKEIALDELDKFLDRNDKVVTCEKREMNPHTRSPHVPITGSPNFLQNGQLKDFQVKGLNFLAYNWARNQNVVLADEMGLGKTVQTIAFINWLRHCRGQDGPFIVVVPLSTIPSWSETFDNWTPDVNYVVYTGSSLARDILKEYELLKDGNPRKPKFNVLLTTYEYANLNFDLLRQIPWQFMAVDEAHRLKNRESNLYTNLLAFRAPARLLITGTPIQNNLAELSALMDFLNPGLVEVEVDMDLSSEAASEKLAKLQNALKPLMLRRTKSKVETDLPPKTEKIIRVELSDTQLEYYKNILTKNYAALNEGANGQKQSLLNIMMELKKASNHPFMFPNAEAKLLENVMRREDVLRIMITSSGKMMLLDQLLAKLKRDGHRVLIFSQMVKMLDVLGDYMGYRGYQYQRLDGTISAAKRRVAMEHFNAPESTDFAFLLSTRAGGLGINLMTADTVILFDSDWNPQADLQAMARAHRIGQTRPVSVYRLVSKDTIEEEVLERARNKLMLEFITIQRGLTEKESLPGKPTRGVGEPTSTDEISRILKRRGQRMFEQTGNQKKLEQLDIDSVLENAEEHKTEQAESLEADGGEEFLKSFEFVDVRVDEMSWDDIIPKEQLAEIKAEEKRKADERYLNDVIEQNRPRKRILPTDGRDEREERKAKRHARVQVNVEAADGSDSEIDDPKRPLVEKELRHLVRAFLRYGDMANREEDIVREARLLSRDRDTVKSALSEITGKAFELVAEDRQKLADLERSGKIPTKKEKKAVLFDLHGVKRINAYTIVERPEEMRILRAATEGLSDYKSFRIPEASKKADYTSSWGAREDGMLCIGIIRHGYGAWPEIRDDHDLGLGDKFFLEEHRVDKKNERAHAEDKATKSPGAVHLVRRADYLISVLRDKTTNANGNHVAAKRAVESHHRNRKVGSTQRRQGSVSASPAPSNGRKIRRESERPRQRSHTHTSRDSLERANTPKPEIVRAKINSIDKIRKHGENGYHDASPRAGSAGNTASHATMEDSIFEPKAHLLLKLRDVKKNFPGKEARAIEMRRLILKIGNFIRQLLRNENYPGLEDRLWNHVAKNCFAAGKTDLQSLKNMYLKVLEQNRDTAAIAR</sequence>
<feature type="region of interest" description="Disordered" evidence="12">
    <location>
        <begin position="1026"/>
        <end position="1046"/>
    </location>
</feature>
<comment type="subunit">
    <text evidence="3">Component of the NuA4 histone acetyltransferase complex.</text>
</comment>
<keyword evidence="11" id="KW-0539">Nucleus</keyword>
<dbReference type="PROSITE" id="PS51192">
    <property type="entry name" value="HELICASE_ATP_BIND_1"/>
    <property type="match status" value="1"/>
</dbReference>
<dbReference type="SMART" id="SM00298">
    <property type="entry name" value="CHROMO"/>
    <property type="match status" value="2"/>
</dbReference>
<feature type="domain" description="Chromo" evidence="13">
    <location>
        <begin position="352"/>
        <end position="412"/>
    </location>
</feature>
<feature type="domain" description="Helicase ATP-binding" evidence="14">
    <location>
        <begin position="450"/>
        <end position="621"/>
    </location>
</feature>
<feature type="compositionally biased region" description="Basic and acidic residues" evidence="12">
    <location>
        <begin position="1034"/>
        <end position="1043"/>
    </location>
</feature>
<keyword evidence="7" id="KW-0067">ATP-binding</keyword>